<dbReference type="Proteomes" id="UP000324974">
    <property type="component" value="Chromosome"/>
</dbReference>
<dbReference type="PANTHER" id="PTHR43003:SF5">
    <property type="entry name" value="DNA-3-METHYLADENINE GLYCOSYLASE"/>
    <property type="match status" value="1"/>
</dbReference>
<organism evidence="6 7">
    <name type="scientific">Limnoglobus roseus</name>
    <dbReference type="NCBI Taxonomy" id="2598579"/>
    <lineage>
        <taxon>Bacteria</taxon>
        <taxon>Pseudomonadati</taxon>
        <taxon>Planctomycetota</taxon>
        <taxon>Planctomycetia</taxon>
        <taxon>Gemmatales</taxon>
        <taxon>Gemmataceae</taxon>
        <taxon>Limnoglobus</taxon>
    </lineage>
</organism>
<dbReference type="AlphaFoldDB" id="A0A5C1AC74"/>
<evidence type="ECO:0000256" key="1">
    <source>
        <dbReference type="ARBA" id="ARBA00000086"/>
    </source>
</evidence>
<dbReference type="GO" id="GO:0006307">
    <property type="term" value="P:DNA alkylation repair"/>
    <property type="evidence" value="ECO:0007669"/>
    <property type="project" value="TreeGrafter"/>
</dbReference>
<dbReference type="GO" id="GO:0032993">
    <property type="term" value="C:protein-DNA complex"/>
    <property type="evidence" value="ECO:0007669"/>
    <property type="project" value="TreeGrafter"/>
</dbReference>
<dbReference type="CDD" id="cd00056">
    <property type="entry name" value="ENDO3c"/>
    <property type="match status" value="1"/>
</dbReference>
<dbReference type="InterPro" id="IPR003265">
    <property type="entry name" value="HhH-GPD_domain"/>
</dbReference>
<protein>
    <recommendedName>
        <fullName evidence="2">DNA-3-methyladenine glycosylase II</fullName>
        <ecNumber evidence="2">3.2.2.21</ecNumber>
    </recommendedName>
</protein>
<comment type="catalytic activity">
    <reaction evidence="1">
        <text>Hydrolysis of alkylated DNA, releasing 3-methyladenine, 3-methylguanine, 7-methylguanine and 7-methyladenine.</text>
        <dbReference type="EC" id="3.2.2.21"/>
    </reaction>
</comment>
<dbReference type="EMBL" id="CP042425">
    <property type="protein sequence ID" value="QEL15783.1"/>
    <property type="molecule type" value="Genomic_DNA"/>
</dbReference>
<feature type="domain" description="HhH-GPD" evidence="5">
    <location>
        <begin position="47"/>
        <end position="199"/>
    </location>
</feature>
<dbReference type="SMART" id="SM00478">
    <property type="entry name" value="ENDO3c"/>
    <property type="match status" value="1"/>
</dbReference>
<dbReference type="EC" id="3.2.2.21" evidence="2"/>
<dbReference type="InterPro" id="IPR011257">
    <property type="entry name" value="DNA_glycosylase"/>
</dbReference>
<dbReference type="Gene3D" id="1.10.340.30">
    <property type="entry name" value="Hypothetical protein, domain 2"/>
    <property type="match status" value="1"/>
</dbReference>
<accession>A0A5C1AC74</accession>
<dbReference type="RefSeq" id="WP_149110563.1">
    <property type="nucleotide sequence ID" value="NZ_CP042425.1"/>
</dbReference>
<sequence length="204" mass="23314">MNETYQKARRHLSRRDPILKAVIQRAGKCLLTPRPDDPLTMLVKVVISQQISVKAAASIYARLTERVKPMTAAKLRKLTPDDFVACGISRPKQRAIVSLLDHVAVEKAFLKQLPTLEDEAFREAVVRIKGLGPWSADMLLMFGFGRLDVMPVGDLGIKLAIRDLWKLDALPSVQTMLELSEPWRPYRTVASWYLWRSRDWAEEY</sequence>
<dbReference type="PANTHER" id="PTHR43003">
    <property type="entry name" value="DNA-3-METHYLADENINE GLYCOSYLASE"/>
    <property type="match status" value="1"/>
</dbReference>
<name>A0A5C1AC74_9BACT</name>
<reference evidence="7" key="1">
    <citation type="submission" date="2019-08" db="EMBL/GenBank/DDBJ databases">
        <title>Limnoglobus roseus gen. nov., sp. nov., a novel freshwater planctomycete with a giant genome from the family Gemmataceae.</title>
        <authorList>
            <person name="Kulichevskaya I.S."/>
            <person name="Naumoff D.G."/>
            <person name="Miroshnikov K."/>
            <person name="Ivanova A."/>
            <person name="Philippov D.A."/>
            <person name="Hakobyan A."/>
            <person name="Rijpstra I.C."/>
            <person name="Sinninghe Damste J.S."/>
            <person name="Liesack W."/>
            <person name="Dedysh S.N."/>
        </authorList>
    </citation>
    <scope>NUCLEOTIDE SEQUENCE [LARGE SCALE GENOMIC DNA]</scope>
    <source>
        <strain evidence="7">PX52</strain>
    </source>
</reference>
<evidence type="ECO:0000256" key="4">
    <source>
        <dbReference type="ARBA" id="ARBA00023204"/>
    </source>
</evidence>
<evidence type="ECO:0000313" key="7">
    <source>
        <dbReference type="Proteomes" id="UP000324974"/>
    </source>
</evidence>
<dbReference type="GO" id="GO:0032131">
    <property type="term" value="F:alkylated DNA binding"/>
    <property type="evidence" value="ECO:0007669"/>
    <property type="project" value="TreeGrafter"/>
</dbReference>
<keyword evidence="4" id="KW-0234">DNA repair</keyword>
<evidence type="ECO:0000259" key="5">
    <source>
        <dbReference type="SMART" id="SM00478"/>
    </source>
</evidence>
<dbReference type="Gene3D" id="1.10.1670.40">
    <property type="match status" value="1"/>
</dbReference>
<dbReference type="InterPro" id="IPR051912">
    <property type="entry name" value="Alkylbase_DNA_Glycosylase/TA"/>
</dbReference>
<dbReference type="GO" id="GO:0043916">
    <property type="term" value="F:DNA-7-methylguanine glycosylase activity"/>
    <property type="evidence" value="ECO:0007669"/>
    <property type="project" value="TreeGrafter"/>
</dbReference>
<keyword evidence="7" id="KW-1185">Reference proteome</keyword>
<dbReference type="SUPFAM" id="SSF48150">
    <property type="entry name" value="DNA-glycosylase"/>
    <property type="match status" value="1"/>
</dbReference>
<evidence type="ECO:0000256" key="2">
    <source>
        <dbReference type="ARBA" id="ARBA00012000"/>
    </source>
</evidence>
<gene>
    <name evidence="6" type="ORF">PX52LOC_02719</name>
</gene>
<evidence type="ECO:0000313" key="6">
    <source>
        <dbReference type="EMBL" id="QEL15783.1"/>
    </source>
</evidence>
<keyword evidence="3" id="KW-0227">DNA damage</keyword>
<dbReference type="GO" id="GO:0005737">
    <property type="term" value="C:cytoplasm"/>
    <property type="evidence" value="ECO:0007669"/>
    <property type="project" value="TreeGrafter"/>
</dbReference>
<dbReference type="OrthoDB" id="9785929at2"/>
<evidence type="ECO:0000256" key="3">
    <source>
        <dbReference type="ARBA" id="ARBA00022763"/>
    </source>
</evidence>
<dbReference type="Pfam" id="PF00730">
    <property type="entry name" value="HhH-GPD"/>
    <property type="match status" value="1"/>
</dbReference>
<dbReference type="GO" id="GO:0008725">
    <property type="term" value="F:DNA-3-methyladenine glycosylase activity"/>
    <property type="evidence" value="ECO:0007669"/>
    <property type="project" value="TreeGrafter"/>
</dbReference>
<proteinExistence type="predicted"/>
<dbReference type="GO" id="GO:0006285">
    <property type="term" value="P:base-excision repair, AP site formation"/>
    <property type="evidence" value="ECO:0007669"/>
    <property type="project" value="TreeGrafter"/>
</dbReference>
<dbReference type="KEGG" id="lrs:PX52LOC_02719"/>